<evidence type="ECO:0000256" key="6">
    <source>
        <dbReference type="ARBA" id="ARBA00023002"/>
    </source>
</evidence>
<evidence type="ECO:0000256" key="4">
    <source>
        <dbReference type="ARBA" id="ARBA00022643"/>
    </source>
</evidence>
<keyword evidence="4" id="KW-0288">FMN</keyword>
<dbReference type="GO" id="GO:0005737">
    <property type="term" value="C:cytoplasm"/>
    <property type="evidence" value="ECO:0007669"/>
    <property type="project" value="InterPro"/>
</dbReference>
<dbReference type="PIRSF" id="PIRSF000164">
    <property type="entry name" value="DHO_oxidase"/>
    <property type="match status" value="1"/>
</dbReference>
<reference evidence="9" key="1">
    <citation type="submission" date="2017-08" db="EMBL/GenBank/DDBJ databases">
        <title>Direct submision.</title>
        <authorList>
            <person name="Kim S.-J."/>
            <person name="Rhee S.-K."/>
        </authorList>
    </citation>
    <scope>NUCLEOTIDE SEQUENCE [LARGE SCALE GENOMIC DNA]</scope>
    <source>
        <strain evidence="9">GI5</strain>
    </source>
</reference>
<dbReference type="InterPro" id="IPR013785">
    <property type="entry name" value="Aldolase_TIM"/>
</dbReference>
<dbReference type="GO" id="GO:0004152">
    <property type="term" value="F:dihydroorotate dehydrogenase activity"/>
    <property type="evidence" value="ECO:0007669"/>
    <property type="project" value="InterPro"/>
</dbReference>
<proteinExistence type="predicted"/>
<dbReference type="Proteomes" id="UP000235116">
    <property type="component" value="Chromosome"/>
</dbReference>
<evidence type="ECO:0000313" key="8">
    <source>
        <dbReference type="EMBL" id="AUM11378.1"/>
    </source>
</evidence>
<dbReference type="Gene3D" id="3.20.20.70">
    <property type="entry name" value="Aldolase class I"/>
    <property type="match status" value="1"/>
</dbReference>
<sequence length="302" mass="32951">MADLSSVYCGLKLASPLMVSASPLTADLASVKQLQSAGASGLVMPSLFEEAVRSDAKMLSKYSDKIKSYKDALDIPVFASLNGVTEGGWLEHAATLEQAGCDAIELNIYYVAANVNESSDQIERRYIDLVYKLRAHIGVPISVKLTHQFSSVAHLVKRLEDTGVNGVVLFNRFYLPDIDVETMTVSPTLQLSNSSEALLRIRWIAILREQIRLSLAATGGVHSLDDVLKTILVGADAVQLCSVLFQKGVDELGRLRDALDQWLDDKGYVGVDSIKGLMSYGRVADPSGFERANYLQVLEHNS</sequence>
<keyword evidence="5" id="KW-0665">Pyrimidine biosynthesis</keyword>
<dbReference type="RefSeq" id="WP_101892718.1">
    <property type="nucleotide sequence ID" value="NZ_CP022684.1"/>
</dbReference>
<dbReference type="GO" id="GO:0044205">
    <property type="term" value="P:'de novo' UMP biosynthetic process"/>
    <property type="evidence" value="ECO:0007669"/>
    <property type="project" value="UniProtKB-UniPathway"/>
</dbReference>
<dbReference type="KEGG" id="kak:Kalk_02580"/>
<dbReference type="InterPro" id="IPR012135">
    <property type="entry name" value="Dihydroorotate_DH_1_2"/>
</dbReference>
<dbReference type="PANTHER" id="PTHR48109:SF3">
    <property type="entry name" value="SLL0744 PROTEIN"/>
    <property type="match status" value="1"/>
</dbReference>
<keyword evidence="9" id="KW-1185">Reference proteome</keyword>
<accession>A0A2K9LGA0</accession>
<evidence type="ECO:0000256" key="3">
    <source>
        <dbReference type="ARBA" id="ARBA00022630"/>
    </source>
</evidence>
<dbReference type="InterPro" id="IPR005720">
    <property type="entry name" value="Dihydroorotate_DH_cat"/>
</dbReference>
<evidence type="ECO:0000256" key="5">
    <source>
        <dbReference type="ARBA" id="ARBA00022975"/>
    </source>
</evidence>
<name>A0A2K9LGA0_9GAMM</name>
<evidence type="ECO:0000313" key="9">
    <source>
        <dbReference type="Proteomes" id="UP000235116"/>
    </source>
</evidence>
<evidence type="ECO:0000256" key="1">
    <source>
        <dbReference type="ARBA" id="ARBA00001917"/>
    </source>
</evidence>
<dbReference type="SUPFAM" id="SSF51395">
    <property type="entry name" value="FMN-linked oxidoreductases"/>
    <property type="match status" value="1"/>
</dbReference>
<dbReference type="GO" id="GO:0006207">
    <property type="term" value="P:'de novo' pyrimidine nucleobase biosynthetic process"/>
    <property type="evidence" value="ECO:0007669"/>
    <property type="project" value="TreeGrafter"/>
</dbReference>
<organism evidence="8 9">
    <name type="scientific">Ketobacter alkanivorans</name>
    <dbReference type="NCBI Taxonomy" id="1917421"/>
    <lineage>
        <taxon>Bacteria</taxon>
        <taxon>Pseudomonadati</taxon>
        <taxon>Pseudomonadota</taxon>
        <taxon>Gammaproteobacteria</taxon>
        <taxon>Pseudomonadales</taxon>
        <taxon>Ketobacteraceae</taxon>
        <taxon>Ketobacter</taxon>
    </lineage>
</organism>
<dbReference type="InterPro" id="IPR050074">
    <property type="entry name" value="DHO_dehydrogenase"/>
</dbReference>
<evidence type="ECO:0000256" key="2">
    <source>
        <dbReference type="ARBA" id="ARBA00004725"/>
    </source>
</evidence>
<dbReference type="UniPathway" id="UPA00070"/>
<dbReference type="PANTHER" id="PTHR48109">
    <property type="entry name" value="DIHYDROOROTATE DEHYDROGENASE (QUINONE), MITOCHONDRIAL-RELATED"/>
    <property type="match status" value="1"/>
</dbReference>
<evidence type="ECO:0000259" key="7">
    <source>
        <dbReference type="Pfam" id="PF01180"/>
    </source>
</evidence>
<dbReference type="OrthoDB" id="9794954at2"/>
<dbReference type="Pfam" id="PF01180">
    <property type="entry name" value="DHO_dh"/>
    <property type="match status" value="1"/>
</dbReference>
<feature type="domain" description="Dihydroorotate dehydrogenase catalytic" evidence="7">
    <location>
        <begin position="61"/>
        <end position="261"/>
    </location>
</feature>
<keyword evidence="6" id="KW-0560">Oxidoreductase</keyword>
<protein>
    <recommendedName>
        <fullName evidence="7">Dihydroorotate dehydrogenase catalytic domain-containing protein</fullName>
    </recommendedName>
</protein>
<gene>
    <name evidence="8" type="ORF">Kalk_02580</name>
</gene>
<dbReference type="AlphaFoldDB" id="A0A2K9LGA0"/>
<keyword evidence="3" id="KW-0285">Flavoprotein</keyword>
<dbReference type="EMBL" id="CP022684">
    <property type="protein sequence ID" value="AUM11378.1"/>
    <property type="molecule type" value="Genomic_DNA"/>
</dbReference>
<comment type="pathway">
    <text evidence="2">Pyrimidine metabolism; UMP biosynthesis via de novo pathway.</text>
</comment>
<comment type="cofactor">
    <cofactor evidence="1">
        <name>FMN</name>
        <dbReference type="ChEBI" id="CHEBI:58210"/>
    </cofactor>
</comment>